<gene>
    <name evidence="6" type="ORF">NE398_12080</name>
</gene>
<evidence type="ECO:0000256" key="3">
    <source>
        <dbReference type="ARBA" id="ARBA00022989"/>
    </source>
</evidence>
<dbReference type="EMBL" id="JAMRYU010000012">
    <property type="protein sequence ID" value="MDC4240896.1"/>
    <property type="molecule type" value="Genomic_DNA"/>
</dbReference>
<reference evidence="6" key="1">
    <citation type="submission" date="2022-05" db="EMBL/GenBank/DDBJ databases">
        <title>Draft genome sequence of Clostridium tertium strain CP3 isolated from Peru.</title>
        <authorList>
            <person name="Hurtado R."/>
            <person name="Lima L."/>
            <person name="Sousa T."/>
            <person name="Jaiswal A.K."/>
            <person name="Tiwari S."/>
            <person name="Maturrano L."/>
            <person name="Brenig B."/>
            <person name="Azevedo V."/>
        </authorList>
    </citation>
    <scope>NUCLEOTIDE SEQUENCE</scope>
    <source>
        <strain evidence="6">CP3</strain>
    </source>
</reference>
<keyword evidence="1" id="KW-1003">Cell membrane</keyword>
<dbReference type="PANTHER" id="PTHR35529">
    <property type="entry name" value="MANGANESE EFFLUX PUMP MNTP-RELATED"/>
    <property type="match status" value="1"/>
</dbReference>
<keyword evidence="2 5" id="KW-0812">Transmembrane</keyword>
<feature type="transmembrane region" description="Helical" evidence="5">
    <location>
        <begin position="165"/>
        <end position="183"/>
    </location>
</feature>
<keyword evidence="3 5" id="KW-1133">Transmembrane helix</keyword>
<feature type="transmembrane region" description="Helical" evidence="5">
    <location>
        <begin position="38"/>
        <end position="57"/>
    </location>
</feature>
<sequence length="184" mass="20349">MGLKEVILIGVAMAMDALGLSISLGINPILKRRNKIGFIASFAFFQFLFIFLGGVGGKFFDTYIVAIPNFIGGVIIALIGFIMILEAFKKNDNDESVLIRKSMYMILGMSVSIDALVVGFTAFHEVNEILLFIDAILVGLITLLICTSGFFMCRYARRVDFICKYADLLGGLILLILGFKMIFF</sequence>
<dbReference type="RefSeq" id="WP_008677972.1">
    <property type="nucleotide sequence ID" value="NZ_BAAACM010000015.1"/>
</dbReference>
<organism evidence="6 7">
    <name type="scientific">Clostridium tertium</name>
    <dbReference type="NCBI Taxonomy" id="1559"/>
    <lineage>
        <taxon>Bacteria</taxon>
        <taxon>Bacillati</taxon>
        <taxon>Bacillota</taxon>
        <taxon>Clostridia</taxon>
        <taxon>Eubacteriales</taxon>
        <taxon>Clostridiaceae</taxon>
        <taxon>Clostridium</taxon>
    </lineage>
</organism>
<dbReference type="InterPro" id="IPR003810">
    <property type="entry name" value="Mntp/YtaF"/>
</dbReference>
<proteinExistence type="predicted"/>
<evidence type="ECO:0000256" key="1">
    <source>
        <dbReference type="ARBA" id="ARBA00022475"/>
    </source>
</evidence>
<name>A0A9X3XM92_9CLOT</name>
<protein>
    <submittedName>
        <fullName evidence="6">Manganese efflux pump MntP family protein</fullName>
    </submittedName>
</protein>
<feature type="transmembrane region" description="Helical" evidence="5">
    <location>
        <begin position="129"/>
        <end position="153"/>
    </location>
</feature>
<feature type="transmembrane region" description="Helical" evidence="5">
    <location>
        <begin position="104"/>
        <end position="123"/>
    </location>
</feature>
<accession>A0A9X3XM92</accession>
<keyword evidence="4 5" id="KW-0472">Membrane</keyword>
<evidence type="ECO:0000313" key="6">
    <source>
        <dbReference type="EMBL" id="MDC4240896.1"/>
    </source>
</evidence>
<dbReference type="AlphaFoldDB" id="A0A9X3XM92"/>
<evidence type="ECO:0000313" key="7">
    <source>
        <dbReference type="Proteomes" id="UP001141183"/>
    </source>
</evidence>
<feature type="transmembrane region" description="Helical" evidence="5">
    <location>
        <begin position="6"/>
        <end position="26"/>
    </location>
</feature>
<comment type="caution">
    <text evidence="6">The sequence shown here is derived from an EMBL/GenBank/DDBJ whole genome shotgun (WGS) entry which is preliminary data.</text>
</comment>
<feature type="transmembrane region" description="Helical" evidence="5">
    <location>
        <begin position="63"/>
        <end position="84"/>
    </location>
</feature>
<evidence type="ECO:0000256" key="2">
    <source>
        <dbReference type="ARBA" id="ARBA00022692"/>
    </source>
</evidence>
<dbReference type="Proteomes" id="UP001141183">
    <property type="component" value="Unassembled WGS sequence"/>
</dbReference>
<evidence type="ECO:0000256" key="4">
    <source>
        <dbReference type="ARBA" id="ARBA00023136"/>
    </source>
</evidence>
<dbReference type="Pfam" id="PF02659">
    <property type="entry name" value="Mntp"/>
    <property type="match status" value="1"/>
</dbReference>
<dbReference type="GeneID" id="93043779"/>
<keyword evidence="7" id="KW-1185">Reference proteome</keyword>
<dbReference type="PANTHER" id="PTHR35529:SF1">
    <property type="entry name" value="MANGANESE EFFLUX PUMP MNTP-RELATED"/>
    <property type="match status" value="1"/>
</dbReference>
<evidence type="ECO:0000256" key="5">
    <source>
        <dbReference type="SAM" id="Phobius"/>
    </source>
</evidence>